<sequence>MPQDDHAAYDWRGEPRTENTCLSEADQAVRAQAQRLIAQADRHLEELGYGPDRHDHHDHAGDAHVWPADGHRQAGDEPDEATGPDR</sequence>
<feature type="region of interest" description="Disordered" evidence="1">
    <location>
        <begin position="46"/>
        <end position="86"/>
    </location>
</feature>
<keyword evidence="3" id="KW-1185">Reference proteome</keyword>
<evidence type="ECO:0000313" key="3">
    <source>
        <dbReference type="Proteomes" id="UP000198983"/>
    </source>
</evidence>
<name>A0A1H1T9Y1_9ACTN</name>
<proteinExistence type="predicted"/>
<reference evidence="2 3" key="1">
    <citation type="submission" date="2016-10" db="EMBL/GenBank/DDBJ databases">
        <authorList>
            <person name="de Groot N.N."/>
        </authorList>
    </citation>
    <scope>NUCLEOTIDE SEQUENCE [LARGE SCALE GENOMIC DNA]</scope>
    <source>
        <strain evidence="2 3">DSM 22024</strain>
    </source>
</reference>
<dbReference type="OrthoDB" id="9941781at2"/>
<evidence type="ECO:0000256" key="1">
    <source>
        <dbReference type="SAM" id="MobiDB-lite"/>
    </source>
</evidence>
<feature type="region of interest" description="Disordered" evidence="1">
    <location>
        <begin position="1"/>
        <end position="22"/>
    </location>
</feature>
<organism evidence="2 3">
    <name type="scientific">Actinopolymorpha singaporensis</name>
    <dbReference type="NCBI Taxonomy" id="117157"/>
    <lineage>
        <taxon>Bacteria</taxon>
        <taxon>Bacillati</taxon>
        <taxon>Actinomycetota</taxon>
        <taxon>Actinomycetes</taxon>
        <taxon>Propionibacteriales</taxon>
        <taxon>Actinopolymorphaceae</taxon>
        <taxon>Actinopolymorpha</taxon>
    </lineage>
</organism>
<gene>
    <name evidence="2" type="ORF">SAMN04489717_3118</name>
</gene>
<feature type="compositionally biased region" description="Basic and acidic residues" evidence="1">
    <location>
        <begin position="46"/>
        <end position="62"/>
    </location>
</feature>
<dbReference type="RefSeq" id="WP_092654392.1">
    <property type="nucleotide sequence ID" value="NZ_LT629732.1"/>
</dbReference>
<evidence type="ECO:0000313" key="2">
    <source>
        <dbReference type="EMBL" id="SDS57052.1"/>
    </source>
</evidence>
<dbReference type="AlphaFoldDB" id="A0A1H1T9Y1"/>
<protein>
    <submittedName>
        <fullName evidence="2">Uncharacterized protein</fullName>
    </submittedName>
</protein>
<accession>A0A1H1T9Y1</accession>
<feature type="compositionally biased region" description="Acidic residues" evidence="1">
    <location>
        <begin position="76"/>
        <end position="86"/>
    </location>
</feature>
<dbReference type="Proteomes" id="UP000198983">
    <property type="component" value="Chromosome I"/>
</dbReference>
<dbReference type="EMBL" id="LT629732">
    <property type="protein sequence ID" value="SDS57052.1"/>
    <property type="molecule type" value="Genomic_DNA"/>
</dbReference>
<feature type="compositionally biased region" description="Basic and acidic residues" evidence="1">
    <location>
        <begin position="1"/>
        <end position="17"/>
    </location>
</feature>